<dbReference type="EC" id="2.3.1.20" evidence="4 11"/>
<keyword evidence="9 11" id="KW-0012">Acyltransferase</keyword>
<evidence type="ECO:0000256" key="1">
    <source>
        <dbReference type="ARBA" id="ARBA00004771"/>
    </source>
</evidence>
<dbReference type="Proteomes" id="UP001501035">
    <property type="component" value="Unassembled WGS sequence"/>
</dbReference>
<evidence type="ECO:0000259" key="12">
    <source>
        <dbReference type="Pfam" id="PF03007"/>
    </source>
</evidence>
<dbReference type="EMBL" id="BAAAVS010000005">
    <property type="protein sequence ID" value="GAA3025795.1"/>
    <property type="molecule type" value="Genomic_DNA"/>
</dbReference>
<evidence type="ECO:0000259" key="13">
    <source>
        <dbReference type="Pfam" id="PF06974"/>
    </source>
</evidence>
<dbReference type="InterPro" id="IPR009721">
    <property type="entry name" value="O-acyltransferase_WSD1_C"/>
</dbReference>
<comment type="caution">
    <text evidence="14">The sequence shown here is derived from an EMBL/GenBank/DDBJ whole genome shotgun (WGS) entry which is preliminary data.</text>
</comment>
<dbReference type="InterPro" id="IPR045034">
    <property type="entry name" value="O-acyltransferase_WSD1-like"/>
</dbReference>
<keyword evidence="6 11" id="KW-0808">Transferase</keyword>
<feature type="domain" description="O-acyltransferase WSD1-like N-terminal" evidence="12">
    <location>
        <begin position="145"/>
        <end position="287"/>
    </location>
</feature>
<dbReference type="Gene3D" id="3.30.559.30">
    <property type="entry name" value="Nonribosomal peptide synthetase, condensation domain"/>
    <property type="match status" value="1"/>
</dbReference>
<proteinExistence type="inferred from homology"/>
<comment type="similarity">
    <text evidence="3 11">Belongs to the long-chain O-acyltransferase family.</text>
</comment>
<organism evidence="14 15">
    <name type="scientific">Gordonia defluvii</name>
    <dbReference type="NCBI Taxonomy" id="283718"/>
    <lineage>
        <taxon>Bacteria</taxon>
        <taxon>Bacillati</taxon>
        <taxon>Actinomycetota</taxon>
        <taxon>Actinomycetes</taxon>
        <taxon>Mycobacteriales</taxon>
        <taxon>Gordoniaceae</taxon>
        <taxon>Gordonia</taxon>
    </lineage>
</organism>
<dbReference type="PANTHER" id="PTHR31650:SF1">
    <property type="entry name" value="WAX ESTER SYNTHASE_DIACYLGLYCEROL ACYLTRANSFERASE 4-RELATED"/>
    <property type="match status" value="1"/>
</dbReference>
<dbReference type="PANTHER" id="PTHR31650">
    <property type="entry name" value="O-ACYLTRANSFERASE (WSD1-LIKE) FAMILY PROTEIN"/>
    <property type="match status" value="1"/>
</dbReference>
<comment type="pathway">
    <text evidence="1 11">Glycerolipid metabolism; triacylglycerol biosynthesis.</text>
</comment>
<evidence type="ECO:0000256" key="8">
    <source>
        <dbReference type="ARBA" id="ARBA00023098"/>
    </source>
</evidence>
<dbReference type="NCBIfam" id="TIGR02946">
    <property type="entry name" value="acyl_WS_DGAT"/>
    <property type="match status" value="1"/>
</dbReference>
<keyword evidence="5 11" id="KW-0444">Lipid biosynthesis</keyword>
<reference evidence="14 15" key="1">
    <citation type="journal article" date="2019" name="Int. J. Syst. Evol. Microbiol.">
        <title>The Global Catalogue of Microorganisms (GCM) 10K type strain sequencing project: providing services to taxonomists for standard genome sequencing and annotation.</title>
        <authorList>
            <consortium name="The Broad Institute Genomics Platform"/>
            <consortium name="The Broad Institute Genome Sequencing Center for Infectious Disease"/>
            <person name="Wu L."/>
            <person name="Ma J."/>
        </authorList>
    </citation>
    <scope>NUCLEOTIDE SEQUENCE [LARGE SCALE GENOMIC DNA]</scope>
    <source>
        <strain evidence="14 15">JCM 14234</strain>
    </source>
</reference>
<dbReference type="Pfam" id="PF03007">
    <property type="entry name" value="WS_DGAT_cat"/>
    <property type="match status" value="2"/>
</dbReference>
<evidence type="ECO:0000313" key="14">
    <source>
        <dbReference type="EMBL" id="GAA3025795.1"/>
    </source>
</evidence>
<evidence type="ECO:0000256" key="7">
    <source>
        <dbReference type="ARBA" id="ARBA00022798"/>
    </source>
</evidence>
<sequence length="486" mass="53099">MERLSGLDATFLYLETPEQLMHVCAVFVLDPKTIPGGYSFNRFRDALDVAASGIPQFRQKVRRVPLDIAHPVWVRDNHFDINRHVHRVALPGDGGYRELTELCSHLASLPVNRRHPLWEMWVVEGYKDTGRGADGGKAAQTQSAREKIVVFAKMHHATVDGASGAGILAHLCSLEPDALPGSPTMDNDPVGIEEQEPGSLEIFGRGVVASITRPLALTRIVQPSVDLVVKTVQRAIAGTAMPPPFKAPRTRFNGNITGQRSIAFADMLLEDFKVIRRASGATVNDVVLAVAGGALRAYLNDHDELPDTPLLATVPVSVREESKRTEGMNKVSALFARLGTDIDDPWERLIAMAEANRNAKDHQRAIPADALQDWAEFAPPRTFGLAMRTYAGLRLSERGPVVHNLVISNVPGPQMPLYFMGAKVDAMYPLGPIFHGAGLNITVLSNNGVVHVGIIACPDALPDPDRLVDYFPKELDRLRAEADQIT</sequence>
<evidence type="ECO:0000256" key="2">
    <source>
        <dbReference type="ARBA" id="ARBA00005189"/>
    </source>
</evidence>
<dbReference type="SUPFAM" id="SSF52777">
    <property type="entry name" value="CoA-dependent acyltransferases"/>
    <property type="match status" value="2"/>
</dbReference>
<keyword evidence="7 11" id="KW-0319">Glycerol metabolism</keyword>
<evidence type="ECO:0000256" key="3">
    <source>
        <dbReference type="ARBA" id="ARBA00009587"/>
    </source>
</evidence>
<dbReference type="Pfam" id="PF06974">
    <property type="entry name" value="WS_DGAT_C"/>
    <property type="match status" value="1"/>
</dbReference>
<evidence type="ECO:0000256" key="5">
    <source>
        <dbReference type="ARBA" id="ARBA00022516"/>
    </source>
</evidence>
<dbReference type="InterPro" id="IPR014292">
    <property type="entry name" value="Acyl_transf_WS/DGAT"/>
</dbReference>
<evidence type="ECO:0000256" key="11">
    <source>
        <dbReference type="RuleBase" id="RU361241"/>
    </source>
</evidence>
<feature type="domain" description="O-acyltransferase WSD1 C-terminal" evidence="13">
    <location>
        <begin position="329"/>
        <end position="478"/>
    </location>
</feature>
<gene>
    <name evidence="14" type="ORF">GCM10010528_04520</name>
</gene>
<evidence type="ECO:0000256" key="10">
    <source>
        <dbReference type="ARBA" id="ARBA00048109"/>
    </source>
</evidence>
<dbReference type="InterPro" id="IPR004255">
    <property type="entry name" value="O-acyltransferase_WSD1_N"/>
</dbReference>
<keyword evidence="15" id="KW-1185">Reference proteome</keyword>
<dbReference type="RefSeq" id="WP_290706446.1">
    <property type="nucleotide sequence ID" value="NZ_BAAAVS010000005.1"/>
</dbReference>
<protein>
    <recommendedName>
        <fullName evidence="4 11">Diacylglycerol O-acyltransferase</fullName>
        <ecNumber evidence="4 11">2.3.1.20</ecNumber>
    </recommendedName>
</protein>
<comment type="pathway">
    <text evidence="2">Lipid metabolism.</text>
</comment>
<feature type="domain" description="O-acyltransferase WSD1-like N-terminal" evidence="12">
    <location>
        <begin position="4"/>
        <end position="128"/>
    </location>
</feature>
<keyword evidence="8 11" id="KW-0443">Lipid metabolism</keyword>
<accession>A0ABN3YCS0</accession>
<comment type="catalytic activity">
    <reaction evidence="10 11">
        <text>an acyl-CoA + a 1,2-diacyl-sn-glycerol = a triacyl-sn-glycerol + CoA</text>
        <dbReference type="Rhea" id="RHEA:10868"/>
        <dbReference type="ChEBI" id="CHEBI:17815"/>
        <dbReference type="ChEBI" id="CHEBI:57287"/>
        <dbReference type="ChEBI" id="CHEBI:58342"/>
        <dbReference type="ChEBI" id="CHEBI:64615"/>
        <dbReference type="EC" id="2.3.1.20"/>
    </reaction>
</comment>
<evidence type="ECO:0000256" key="9">
    <source>
        <dbReference type="ARBA" id="ARBA00023315"/>
    </source>
</evidence>
<evidence type="ECO:0000256" key="4">
    <source>
        <dbReference type="ARBA" id="ARBA00013244"/>
    </source>
</evidence>
<evidence type="ECO:0000313" key="15">
    <source>
        <dbReference type="Proteomes" id="UP001501035"/>
    </source>
</evidence>
<name>A0ABN3YCS0_9ACTN</name>
<evidence type="ECO:0000256" key="6">
    <source>
        <dbReference type="ARBA" id="ARBA00022679"/>
    </source>
</evidence>